<protein>
    <submittedName>
        <fullName evidence="11">Melanopsin</fullName>
    </submittedName>
</protein>
<feature type="transmembrane region" description="Helical" evidence="8">
    <location>
        <begin position="120"/>
        <end position="139"/>
    </location>
</feature>
<dbReference type="GeneID" id="124810357"/>
<gene>
    <name evidence="11" type="primary">LOC124810357</name>
</gene>
<organism evidence="10 11">
    <name type="scientific">Hydra vulgaris</name>
    <name type="common">Hydra</name>
    <name type="synonym">Hydra attenuata</name>
    <dbReference type="NCBI Taxonomy" id="6087"/>
    <lineage>
        <taxon>Eukaryota</taxon>
        <taxon>Metazoa</taxon>
        <taxon>Cnidaria</taxon>
        <taxon>Hydrozoa</taxon>
        <taxon>Hydroidolina</taxon>
        <taxon>Anthoathecata</taxon>
        <taxon>Aplanulata</taxon>
        <taxon>Hydridae</taxon>
        <taxon>Hydra</taxon>
    </lineage>
</organism>
<evidence type="ECO:0000256" key="6">
    <source>
        <dbReference type="ARBA" id="ARBA00023170"/>
    </source>
</evidence>
<evidence type="ECO:0000313" key="10">
    <source>
        <dbReference type="Proteomes" id="UP001652625"/>
    </source>
</evidence>
<dbReference type="InterPro" id="IPR050125">
    <property type="entry name" value="GPCR_opsins"/>
</dbReference>
<keyword evidence="3 8" id="KW-1133">Transmembrane helix</keyword>
<dbReference type="RefSeq" id="XP_065643741.1">
    <property type="nucleotide sequence ID" value="XM_065787669.1"/>
</dbReference>
<feature type="domain" description="G-protein coupled receptors family 1 profile" evidence="9">
    <location>
        <begin position="22"/>
        <end position="274"/>
    </location>
</feature>
<dbReference type="InterPro" id="IPR017452">
    <property type="entry name" value="GPCR_Rhodpsn_7TM"/>
</dbReference>
<evidence type="ECO:0000256" key="1">
    <source>
        <dbReference type="ARBA" id="ARBA00004141"/>
    </source>
</evidence>
<reference evidence="10" key="1">
    <citation type="submission" date="2025-05" db="UniProtKB">
        <authorList>
            <consortium name="RefSeq"/>
        </authorList>
    </citation>
    <scope>NUCLEOTIDE SEQUENCE [LARGE SCALE GENOMIC DNA]</scope>
</reference>
<dbReference type="Pfam" id="PF00001">
    <property type="entry name" value="7tm_1"/>
    <property type="match status" value="1"/>
</dbReference>
<dbReference type="PRINTS" id="PR00237">
    <property type="entry name" value="GPCRRHODOPSN"/>
</dbReference>
<dbReference type="InterPro" id="IPR000276">
    <property type="entry name" value="GPCR_Rhodpsn"/>
</dbReference>
<dbReference type="PANTHER" id="PTHR24240">
    <property type="entry name" value="OPSIN"/>
    <property type="match status" value="1"/>
</dbReference>
<proteinExistence type="predicted"/>
<evidence type="ECO:0000256" key="7">
    <source>
        <dbReference type="ARBA" id="ARBA00023224"/>
    </source>
</evidence>
<dbReference type="Gene3D" id="1.20.1070.10">
    <property type="entry name" value="Rhodopsin 7-helix transmembrane proteins"/>
    <property type="match status" value="1"/>
</dbReference>
<keyword evidence="4" id="KW-0297">G-protein coupled receptor</keyword>
<name>A0ABM4B4I3_HYDVU</name>
<dbReference type="SUPFAM" id="SSF81321">
    <property type="entry name" value="Family A G protein-coupled receptor-like"/>
    <property type="match status" value="1"/>
</dbReference>
<keyword evidence="10" id="KW-1185">Reference proteome</keyword>
<reference evidence="11" key="2">
    <citation type="submission" date="2025-08" db="UniProtKB">
        <authorList>
            <consortium name="RefSeq"/>
        </authorList>
    </citation>
    <scope>IDENTIFICATION</scope>
</reference>
<evidence type="ECO:0000256" key="8">
    <source>
        <dbReference type="SAM" id="Phobius"/>
    </source>
</evidence>
<feature type="transmembrane region" description="Helical" evidence="8">
    <location>
        <begin position="222"/>
        <end position="242"/>
    </location>
</feature>
<evidence type="ECO:0000256" key="2">
    <source>
        <dbReference type="ARBA" id="ARBA00022692"/>
    </source>
</evidence>
<keyword evidence="6" id="KW-0675">Receptor</keyword>
<accession>A0ABM4B4I3</accession>
<keyword evidence="2 8" id="KW-0812">Transmembrane</keyword>
<dbReference type="Proteomes" id="UP001652625">
    <property type="component" value="Chromosome 01"/>
</dbReference>
<evidence type="ECO:0000313" key="11">
    <source>
        <dbReference type="RefSeq" id="XP_065643741.1"/>
    </source>
</evidence>
<sequence>MLNISLLFTVLFAIAVIFAIILNILVLYGLNLRYHKRTFKCHVWIALSVFDFVRNVFEAPLEIDAIFNGKYRLSIECSVIGYCSRFLELSSIGMLTVIIGERYISICHPGMLIRYYGKRAFSFTCISFCIFYAAFWSFMPFFGIGEFVNNGEYCCLQNITKPSVVFMYKLSLLAFAVLLPACILFYCSISTLREFKQAKERTINVFGNVYLANDCQKEEKEALLLIIMTVIMAVTWVSYYTIHLVLANHAINKKVIFTGEIFSQLTTVSTPFFLILTDKGFKATLSRVFLRIVHKVSFKTKRHVTVTSTQLFKINKNIKEKKYSSQYTSRVGKFTRHSEIEMDHKIQFEDVMRNVTK</sequence>
<comment type="subcellular location">
    <subcellularLocation>
        <location evidence="1">Membrane</location>
        <topology evidence="1">Multi-pass membrane protein</topology>
    </subcellularLocation>
</comment>
<evidence type="ECO:0000256" key="4">
    <source>
        <dbReference type="ARBA" id="ARBA00023040"/>
    </source>
</evidence>
<feature type="transmembrane region" description="Helical" evidence="8">
    <location>
        <begin position="166"/>
        <end position="189"/>
    </location>
</feature>
<keyword evidence="7" id="KW-0807">Transducer</keyword>
<dbReference type="PROSITE" id="PS50262">
    <property type="entry name" value="G_PROTEIN_RECEP_F1_2"/>
    <property type="match status" value="1"/>
</dbReference>
<evidence type="ECO:0000256" key="5">
    <source>
        <dbReference type="ARBA" id="ARBA00023136"/>
    </source>
</evidence>
<evidence type="ECO:0000259" key="9">
    <source>
        <dbReference type="PROSITE" id="PS50262"/>
    </source>
</evidence>
<keyword evidence="5 8" id="KW-0472">Membrane</keyword>
<feature type="transmembrane region" description="Helical" evidence="8">
    <location>
        <begin position="6"/>
        <end position="30"/>
    </location>
</feature>
<evidence type="ECO:0000256" key="3">
    <source>
        <dbReference type="ARBA" id="ARBA00022989"/>
    </source>
</evidence>